<dbReference type="GO" id="GO:0016460">
    <property type="term" value="C:myosin II complex"/>
    <property type="evidence" value="ECO:0007669"/>
    <property type="project" value="TreeGrafter"/>
</dbReference>
<dbReference type="EMBL" id="CP042200">
    <property type="protein sequence ID" value="QDS76937.1"/>
    <property type="molecule type" value="Genomic_DNA"/>
</dbReference>
<feature type="region of interest" description="Disordered" evidence="2">
    <location>
        <begin position="1"/>
        <end position="20"/>
    </location>
</feature>
<dbReference type="AlphaFoldDB" id="A0A517LMS4"/>
<evidence type="ECO:0000313" key="3">
    <source>
        <dbReference type="EMBL" id="QDS76937.1"/>
    </source>
</evidence>
<evidence type="ECO:0000256" key="1">
    <source>
        <dbReference type="SAM" id="Coils"/>
    </source>
</evidence>
<feature type="coiled-coil region" evidence="1">
    <location>
        <begin position="629"/>
        <end position="656"/>
    </location>
</feature>
<gene>
    <name evidence="3" type="ORF">FKW77_004844</name>
</gene>
<dbReference type="Gene3D" id="1.10.287.1490">
    <property type="match status" value="1"/>
</dbReference>
<keyword evidence="1" id="KW-0175">Coiled coil</keyword>
<protein>
    <submittedName>
        <fullName evidence="3">Uncharacterized protein</fullName>
    </submittedName>
</protein>
<dbReference type="Proteomes" id="UP000316270">
    <property type="component" value="Chromosome 16"/>
</dbReference>
<dbReference type="OrthoDB" id="10409033at2759"/>
<name>A0A517LMS4_9PEZI</name>
<dbReference type="GO" id="GO:0005737">
    <property type="term" value="C:cytoplasm"/>
    <property type="evidence" value="ECO:0007669"/>
    <property type="project" value="TreeGrafter"/>
</dbReference>
<dbReference type="GO" id="GO:0000146">
    <property type="term" value="F:microfilament motor activity"/>
    <property type="evidence" value="ECO:0007669"/>
    <property type="project" value="TreeGrafter"/>
</dbReference>
<feature type="coiled-coil region" evidence="1">
    <location>
        <begin position="137"/>
        <end position="173"/>
    </location>
</feature>
<evidence type="ECO:0000256" key="2">
    <source>
        <dbReference type="SAM" id="MobiDB-lite"/>
    </source>
</evidence>
<evidence type="ECO:0000313" key="4">
    <source>
        <dbReference type="Proteomes" id="UP000316270"/>
    </source>
</evidence>
<accession>A0A517LMS4</accession>
<feature type="coiled-coil region" evidence="1">
    <location>
        <begin position="24"/>
        <end position="78"/>
    </location>
</feature>
<reference evidence="3 4" key="1">
    <citation type="submission" date="2019-07" db="EMBL/GenBank/DDBJ databases">
        <title>Finished genome of Venturia effusa.</title>
        <authorList>
            <person name="Young C.A."/>
            <person name="Cox M.P."/>
            <person name="Ganley A.R.D."/>
            <person name="David W.J."/>
        </authorList>
    </citation>
    <scope>NUCLEOTIDE SEQUENCE [LARGE SCALE GENOMIC DNA]</scope>
    <source>
        <strain evidence="4">albino</strain>
    </source>
</reference>
<sequence length="1096" mass="121823">MREDSAATGSTSVPLSSATSGDLLKAALEKRNKAQNDIDTTKKLLDRLKGSTVKSKSAAIHERKLAQATIDFQAAEEEVRNLKMPAGIQESPKAVEMTNDELEPPGDTSGPATADSPASILTLRQSNLQSAPGLETITDLRQNLATVREDLDREKAEREQERKERDRQFAAVQETFTKFLATIESEKKERENRIQQELSHYKQQLRHDYQEAVQEIQTQARVDRDEDLSTHRELLGQIRTFQSDIGTLKVNNKSLQSENGTVKQDIASLQKSSRDDNRRLDSLEKDITKVYNKMDDFKDEIRGADANCIEKVLTATNDVINLKTRVNSDKKTMDQELTSIKETIGTLQKQNKESRDSKDTPPIQHDADALARLDALEAFQTSATECLNGVVGDLTQAKNDLDVMQDACSRVAYDAAREEAENVSKKMISRIEAIENKNASEEDLKAVSLRLTSRIDTIENKFVPDEDVKNRLSTCEAELAQVVKWVGQRAEDDPDLDTLTAKVSRLDYDLHGNQEEEEDGGVTSIVATCEESVRGLTLRFNDMVAELAKAKPGTEVLDKNSEKDRIAEEAINNKISNLESKIETQRSVFETQVRTSFNGLDHKVTGLEQQVNNACIELQSAKQGLNAQLPSLREDVQREKVARKDLENRMAAITQSSLGSTQVSLRAEIDTVRKTLLSTMETTNQLIIRNQQLNPEGIQKEFRVLSDRTRVLEAGLRNLEGRYNAITTTSMVQKMIDQIIGLLPPGKDFVSVIRDAGQHADQIRELRKEIKSLSDKVYLSNSTGIDDLGTLTQTMETCRRTVDAYGQRTEAMESQKQAILDKLSALQAQLGLDDGQLYGDINLRESMEISMRAAHESIEQINGRIAGESRAELQEKIQGIDSDLSLVKEQQGTLDERVKKLEEDVAKAATISPSDPTRLAKRQHLDELRHTVATQGSRINKLETNTREMSAAASNSNEDSDSASDDSPPSVPRRTPAAPLGPMMGTHHTKKLWQRQEVEKYGDPAISVVAVNRAGFGGRAVNARPGFMILSEAANRRNDIEKANVAPGTVEVVKSALSRFDNFGRTGAICSDHVDGRPPSEPVRKFRSQLSLMNPC</sequence>
<dbReference type="PANTHER" id="PTHR45615:SF40">
    <property type="entry name" value="MYOSIN HEAVY CHAIN, NON-MUSCLE"/>
    <property type="match status" value="1"/>
</dbReference>
<feature type="region of interest" description="Disordered" evidence="2">
    <location>
        <begin position="932"/>
        <end position="985"/>
    </location>
</feature>
<dbReference type="GO" id="GO:0051015">
    <property type="term" value="F:actin filament binding"/>
    <property type="evidence" value="ECO:0007669"/>
    <property type="project" value="TreeGrafter"/>
</dbReference>
<keyword evidence="4" id="KW-1185">Reference proteome</keyword>
<organism evidence="3 4">
    <name type="scientific">Venturia effusa</name>
    <dbReference type="NCBI Taxonomy" id="50376"/>
    <lineage>
        <taxon>Eukaryota</taxon>
        <taxon>Fungi</taxon>
        <taxon>Dikarya</taxon>
        <taxon>Ascomycota</taxon>
        <taxon>Pezizomycotina</taxon>
        <taxon>Dothideomycetes</taxon>
        <taxon>Pleosporomycetidae</taxon>
        <taxon>Venturiales</taxon>
        <taxon>Venturiaceae</taxon>
        <taxon>Venturia</taxon>
    </lineage>
</organism>
<feature type="compositionally biased region" description="Polar residues" evidence="2">
    <location>
        <begin position="7"/>
        <end position="20"/>
    </location>
</feature>
<dbReference type="GO" id="GO:0032982">
    <property type="term" value="C:myosin filament"/>
    <property type="evidence" value="ECO:0007669"/>
    <property type="project" value="TreeGrafter"/>
</dbReference>
<proteinExistence type="predicted"/>
<feature type="coiled-coil region" evidence="1">
    <location>
        <begin position="266"/>
        <end position="300"/>
    </location>
</feature>
<dbReference type="PANTHER" id="PTHR45615">
    <property type="entry name" value="MYOSIN HEAVY CHAIN, NON-MUSCLE"/>
    <property type="match status" value="1"/>
</dbReference>